<dbReference type="SUPFAM" id="SSF52540">
    <property type="entry name" value="P-loop containing nucleoside triphosphate hydrolases"/>
    <property type="match status" value="1"/>
</dbReference>
<dbReference type="AlphaFoldDB" id="A0AAV7K7K7"/>
<evidence type="ECO:0000313" key="2">
    <source>
        <dbReference type="Proteomes" id="UP001165289"/>
    </source>
</evidence>
<gene>
    <name evidence="1" type="ORF">LOD99_11184</name>
</gene>
<proteinExistence type="predicted"/>
<dbReference type="EMBL" id="JAKMXF010000119">
    <property type="protein sequence ID" value="KAI6657208.1"/>
    <property type="molecule type" value="Genomic_DNA"/>
</dbReference>
<dbReference type="InterPro" id="IPR027417">
    <property type="entry name" value="P-loop_NTPase"/>
</dbReference>
<dbReference type="Gene3D" id="3.40.50.300">
    <property type="entry name" value="P-loop containing nucleotide triphosphate hydrolases"/>
    <property type="match status" value="1"/>
</dbReference>
<dbReference type="Proteomes" id="UP001165289">
    <property type="component" value="Unassembled WGS sequence"/>
</dbReference>
<evidence type="ECO:0008006" key="3">
    <source>
        <dbReference type="Google" id="ProtNLM"/>
    </source>
</evidence>
<name>A0AAV7K7K7_9METZ</name>
<comment type="caution">
    <text evidence="1">The sequence shown here is derived from an EMBL/GenBank/DDBJ whole genome shotgun (WGS) entry which is preliminary data.</text>
</comment>
<accession>A0AAV7K7K7</accession>
<reference evidence="1 2" key="1">
    <citation type="journal article" date="2023" name="BMC Biol.">
        <title>The compact genome of the sponge Oopsacas minuta (Hexactinellida) is lacking key metazoan core genes.</title>
        <authorList>
            <person name="Santini S."/>
            <person name="Schenkelaars Q."/>
            <person name="Jourda C."/>
            <person name="Duchesne M."/>
            <person name="Belahbib H."/>
            <person name="Rocher C."/>
            <person name="Selva M."/>
            <person name="Riesgo A."/>
            <person name="Vervoort M."/>
            <person name="Leys S.P."/>
            <person name="Kodjabachian L."/>
            <person name="Le Bivic A."/>
            <person name="Borchiellini C."/>
            <person name="Claverie J.M."/>
            <person name="Renard E."/>
        </authorList>
    </citation>
    <scope>NUCLEOTIDE SEQUENCE [LARGE SCALE GENOMIC DNA]</scope>
    <source>
        <strain evidence="1">SPO-2</strain>
    </source>
</reference>
<organism evidence="1 2">
    <name type="scientific">Oopsacas minuta</name>
    <dbReference type="NCBI Taxonomy" id="111878"/>
    <lineage>
        <taxon>Eukaryota</taxon>
        <taxon>Metazoa</taxon>
        <taxon>Porifera</taxon>
        <taxon>Hexactinellida</taxon>
        <taxon>Hexasterophora</taxon>
        <taxon>Lyssacinosida</taxon>
        <taxon>Leucopsacidae</taxon>
        <taxon>Oopsacas</taxon>
    </lineage>
</organism>
<evidence type="ECO:0000313" key="1">
    <source>
        <dbReference type="EMBL" id="KAI6657208.1"/>
    </source>
</evidence>
<keyword evidence="2" id="KW-1185">Reference proteome</keyword>
<protein>
    <recommendedName>
        <fullName evidence="3">G domain-containing protein</fullName>
    </recommendedName>
</protein>
<sequence length="426" mass="48935">MQVDRNLILIGAVNCGKSVLTDFIIGQEEVRSIGGREVTILSQGKPSSILRIFETTPENRKDVCLEIVRNQTVDTCFVVVIDVTKSDEFVNELVRLKELSEQLAEWSYSLFGNCFVVFTHIDELVDGVDKQQFVDREFGDILCLVDRRCVFINSTLRTQENRNRLLDELIHLSKPVLKILCYGDIQFPGEMIQQIIEIPDNSSLLEELGLRLYFHPDLSKGDKYREFVLEPQVSSIIGLPDEVGRGVTVIVILVTLTEAYCKDYEILINRLPSTHGLDVNSEKYFWDRVVVLFRIIGGDFKEIFEHTIHNNPAVMALMIRTGWRYTHISPIVRDNEFLQKFIPLCQQVKRENNFRQFIGGKNIIERATRDISLRKKESSIVSLWISKDALQTVMKAKELQVENRSIRAYHSTANGLVEAHSKILKM</sequence>